<comment type="subcellular location">
    <subcellularLocation>
        <location evidence="1">Membrane</location>
    </subcellularLocation>
</comment>
<keyword evidence="10" id="KW-0472">Membrane</keyword>
<evidence type="ECO:0000256" key="8">
    <source>
        <dbReference type="ARBA" id="ARBA00023004"/>
    </source>
</evidence>
<evidence type="ECO:0000256" key="4">
    <source>
        <dbReference type="ARBA" id="ARBA00022692"/>
    </source>
</evidence>
<reference evidence="11 12" key="1">
    <citation type="submission" date="2017-09" db="EMBL/GenBank/DDBJ databases">
        <authorList>
            <consortium name="International Durum Wheat Genome Sequencing Consortium (IDWGSC)"/>
            <person name="Milanesi L."/>
        </authorList>
    </citation>
    <scope>NUCLEOTIDE SEQUENCE [LARGE SCALE GENOMIC DNA]</scope>
    <source>
        <strain evidence="12">cv. Svevo</strain>
    </source>
</reference>
<dbReference type="Gene3D" id="1.10.630.10">
    <property type="entry name" value="Cytochrome P450"/>
    <property type="match status" value="1"/>
</dbReference>
<keyword evidence="5" id="KW-0479">Metal-binding</keyword>
<evidence type="ECO:0000256" key="1">
    <source>
        <dbReference type="ARBA" id="ARBA00004370"/>
    </source>
</evidence>
<keyword evidence="4" id="KW-0812">Transmembrane</keyword>
<name>A0A9R0ZT41_TRITD</name>
<dbReference type="GO" id="GO:0016020">
    <property type="term" value="C:membrane"/>
    <property type="evidence" value="ECO:0007669"/>
    <property type="project" value="UniProtKB-SubCell"/>
</dbReference>
<keyword evidence="6" id="KW-1133">Transmembrane helix</keyword>
<keyword evidence="9" id="KW-0503">Monooxygenase</keyword>
<dbReference type="AlphaFoldDB" id="A0A9R0ZT41"/>
<dbReference type="Proteomes" id="UP000324705">
    <property type="component" value="Chromosome 7B"/>
</dbReference>
<evidence type="ECO:0000256" key="9">
    <source>
        <dbReference type="ARBA" id="ARBA00023033"/>
    </source>
</evidence>
<dbReference type="SUPFAM" id="SSF48264">
    <property type="entry name" value="Cytochrome P450"/>
    <property type="match status" value="1"/>
</dbReference>
<dbReference type="OMA" id="HYRRIPE"/>
<evidence type="ECO:0000256" key="7">
    <source>
        <dbReference type="ARBA" id="ARBA00023002"/>
    </source>
</evidence>
<evidence type="ECO:0000256" key="6">
    <source>
        <dbReference type="ARBA" id="ARBA00022989"/>
    </source>
</evidence>
<accession>A0A9R0ZT41</accession>
<keyword evidence="8" id="KW-0408">Iron</keyword>
<dbReference type="PANTHER" id="PTHR24282:SF137">
    <property type="entry name" value="CYTOCHROME P450"/>
    <property type="match status" value="1"/>
</dbReference>
<organism evidence="11 12">
    <name type="scientific">Triticum turgidum subsp. durum</name>
    <name type="common">Durum wheat</name>
    <name type="synonym">Triticum durum</name>
    <dbReference type="NCBI Taxonomy" id="4567"/>
    <lineage>
        <taxon>Eukaryota</taxon>
        <taxon>Viridiplantae</taxon>
        <taxon>Streptophyta</taxon>
        <taxon>Embryophyta</taxon>
        <taxon>Tracheophyta</taxon>
        <taxon>Spermatophyta</taxon>
        <taxon>Magnoliopsida</taxon>
        <taxon>Liliopsida</taxon>
        <taxon>Poales</taxon>
        <taxon>Poaceae</taxon>
        <taxon>BOP clade</taxon>
        <taxon>Pooideae</taxon>
        <taxon>Triticodae</taxon>
        <taxon>Triticeae</taxon>
        <taxon>Triticinae</taxon>
        <taxon>Triticum</taxon>
    </lineage>
</organism>
<protein>
    <submittedName>
        <fullName evidence="11">Uncharacterized protein</fullName>
    </submittedName>
</protein>
<dbReference type="InterPro" id="IPR036396">
    <property type="entry name" value="Cyt_P450_sf"/>
</dbReference>
<keyword evidence="3" id="KW-0349">Heme</keyword>
<evidence type="ECO:0000256" key="3">
    <source>
        <dbReference type="ARBA" id="ARBA00022617"/>
    </source>
</evidence>
<comment type="similarity">
    <text evidence="2">Belongs to the cytochrome P450 family.</text>
</comment>
<proteinExistence type="inferred from homology"/>
<keyword evidence="12" id="KW-1185">Reference proteome</keyword>
<evidence type="ECO:0000313" key="11">
    <source>
        <dbReference type="EMBL" id="VAI82539.1"/>
    </source>
</evidence>
<dbReference type="Pfam" id="PF00067">
    <property type="entry name" value="p450"/>
    <property type="match status" value="1"/>
</dbReference>
<dbReference type="GO" id="GO:0005506">
    <property type="term" value="F:iron ion binding"/>
    <property type="evidence" value="ECO:0007669"/>
    <property type="project" value="InterPro"/>
</dbReference>
<dbReference type="GO" id="GO:0006629">
    <property type="term" value="P:lipid metabolic process"/>
    <property type="evidence" value="ECO:0007669"/>
    <property type="project" value="UniProtKB-ARBA"/>
</dbReference>
<dbReference type="PANTHER" id="PTHR24282">
    <property type="entry name" value="CYTOCHROME P450 FAMILY MEMBER"/>
    <property type="match status" value="1"/>
</dbReference>
<evidence type="ECO:0000256" key="2">
    <source>
        <dbReference type="ARBA" id="ARBA00010617"/>
    </source>
</evidence>
<dbReference type="GO" id="GO:0016705">
    <property type="term" value="F:oxidoreductase activity, acting on paired donors, with incorporation or reduction of molecular oxygen"/>
    <property type="evidence" value="ECO:0007669"/>
    <property type="project" value="InterPro"/>
</dbReference>
<gene>
    <name evidence="11" type="ORF">TRITD_7Bv1G003520</name>
</gene>
<dbReference type="InterPro" id="IPR050665">
    <property type="entry name" value="Cytochrome_P450_Monooxygen"/>
</dbReference>
<keyword evidence="7" id="KW-0560">Oxidoreductase</keyword>
<evidence type="ECO:0000256" key="10">
    <source>
        <dbReference type="ARBA" id="ARBA00023136"/>
    </source>
</evidence>
<evidence type="ECO:0000256" key="5">
    <source>
        <dbReference type="ARBA" id="ARBA00022723"/>
    </source>
</evidence>
<dbReference type="Gramene" id="TRITD7Bv1G003520.1">
    <property type="protein sequence ID" value="TRITD7Bv1G003520.1"/>
    <property type="gene ID" value="TRITD7Bv1G003520"/>
</dbReference>
<sequence>MMLVISRYYAMALWHLVWRPYAVTRSLGRQGIRGPPYTFAVGSLGECKRMIVAGRAKPLHAGCHDYTSLVQPFFQKCTSDYGKTFLFWLGPIPSICSTDIELVKEVLADRTNLFQKDYLNPSLEVFFGKGLVLANGDDWKRQRKVVHPVFKQEKLKSVSALASKGAQKMMEEWSAKIQMSNTYKTKIDMRSYSEKLALGVIEGVIFGQKTKESGEVFVALKELEKLAVQALLAPPIPGFR</sequence>
<dbReference type="EMBL" id="LT934124">
    <property type="protein sequence ID" value="VAI82539.1"/>
    <property type="molecule type" value="Genomic_DNA"/>
</dbReference>
<evidence type="ECO:0000313" key="12">
    <source>
        <dbReference type="Proteomes" id="UP000324705"/>
    </source>
</evidence>
<dbReference type="GO" id="GO:0020037">
    <property type="term" value="F:heme binding"/>
    <property type="evidence" value="ECO:0007669"/>
    <property type="project" value="InterPro"/>
</dbReference>
<dbReference type="InterPro" id="IPR001128">
    <property type="entry name" value="Cyt_P450"/>
</dbReference>
<dbReference type="GO" id="GO:0004497">
    <property type="term" value="F:monooxygenase activity"/>
    <property type="evidence" value="ECO:0007669"/>
    <property type="project" value="UniProtKB-KW"/>
</dbReference>